<keyword evidence="1" id="KW-1133">Transmembrane helix</keyword>
<accession>A0A256GZN9</accession>
<dbReference type="Proteomes" id="UP000216363">
    <property type="component" value="Unassembled WGS sequence"/>
</dbReference>
<proteinExistence type="predicted"/>
<feature type="transmembrane region" description="Helical" evidence="1">
    <location>
        <begin position="53"/>
        <end position="77"/>
    </location>
</feature>
<sequence length="83" mass="9615">METPLRIRNVLLKAFLINLLFIIFAWLMSLSGITTSMMSAFFGFSVDQTHMYMANIIGFWKVLNVVLFLIPAIAIHWEYSAKR</sequence>
<feature type="transmembrane region" description="Helical" evidence="1">
    <location>
        <begin position="12"/>
        <end position="33"/>
    </location>
</feature>
<dbReference type="Proteomes" id="UP000435957">
    <property type="component" value="Unassembled WGS sequence"/>
</dbReference>
<name>A0A256GZN9_9HYPH</name>
<evidence type="ECO:0000256" key="1">
    <source>
        <dbReference type="SAM" id="Phobius"/>
    </source>
</evidence>
<keyword evidence="1" id="KW-0472">Membrane</keyword>
<dbReference type="EMBL" id="WBWF01000009">
    <property type="protein sequence ID" value="KAB2703179.1"/>
    <property type="molecule type" value="Genomic_DNA"/>
</dbReference>
<reference evidence="2 5" key="2">
    <citation type="submission" date="2019-09" db="EMBL/GenBank/DDBJ databases">
        <title>Taxonomic organization of the family Brucellaceae based on a phylogenomic approach.</title>
        <authorList>
            <person name="Leclercq S."/>
            <person name="Cloeckaert A."/>
            <person name="Zygmunt M.S."/>
        </authorList>
    </citation>
    <scope>NUCLEOTIDE SEQUENCE [LARGE SCALE GENOMIC DNA]</scope>
    <source>
        <strain evidence="2 5">LUP23</strain>
    </source>
</reference>
<gene>
    <name evidence="3" type="ORF">CES86_0114</name>
    <name evidence="2" type="ORF">F9L03_13975</name>
</gene>
<protein>
    <submittedName>
        <fullName evidence="3">Putative membrane protein</fullName>
    </submittedName>
</protein>
<keyword evidence="5" id="KW-1185">Reference proteome</keyword>
<evidence type="ECO:0000313" key="4">
    <source>
        <dbReference type="Proteomes" id="UP000216363"/>
    </source>
</evidence>
<evidence type="ECO:0000313" key="2">
    <source>
        <dbReference type="EMBL" id="KAB2703179.1"/>
    </source>
</evidence>
<comment type="caution">
    <text evidence="3">The sequence shown here is derived from an EMBL/GenBank/DDBJ whole genome shotgun (WGS) entry which is preliminary data.</text>
</comment>
<keyword evidence="1" id="KW-0812">Transmembrane</keyword>
<organism evidence="3 4">
    <name type="scientific">Brucella lupini</name>
    <dbReference type="NCBI Taxonomy" id="255457"/>
    <lineage>
        <taxon>Bacteria</taxon>
        <taxon>Pseudomonadati</taxon>
        <taxon>Pseudomonadota</taxon>
        <taxon>Alphaproteobacteria</taxon>
        <taxon>Hyphomicrobiales</taxon>
        <taxon>Brucellaceae</taxon>
        <taxon>Brucella/Ochrobactrum group</taxon>
        <taxon>Brucella</taxon>
    </lineage>
</organism>
<evidence type="ECO:0000313" key="3">
    <source>
        <dbReference type="EMBL" id="OYR32458.1"/>
    </source>
</evidence>
<dbReference type="AlphaFoldDB" id="A0A256GZN9"/>
<evidence type="ECO:0000313" key="5">
    <source>
        <dbReference type="Proteomes" id="UP000435957"/>
    </source>
</evidence>
<reference evidence="3 4" key="1">
    <citation type="submission" date="2017-07" db="EMBL/GenBank/DDBJ databases">
        <title>Draft genome of Ochrobactrum lupini type strain LUP21.</title>
        <authorList>
            <person name="Krzyzanowska D.M."/>
            <person name="Jafra S."/>
        </authorList>
    </citation>
    <scope>NUCLEOTIDE SEQUENCE [LARGE SCALE GENOMIC DNA]</scope>
    <source>
        <strain evidence="3 4">LUP21</strain>
    </source>
</reference>
<dbReference type="EMBL" id="NNRN01000029">
    <property type="protein sequence ID" value="OYR32458.1"/>
    <property type="molecule type" value="Genomic_DNA"/>
</dbReference>
<dbReference type="RefSeq" id="WP_061348119.1">
    <property type="nucleotide sequence ID" value="NZ_JBHEEP010000007.1"/>
</dbReference>